<evidence type="ECO:0000256" key="2">
    <source>
        <dbReference type="ARBA" id="ARBA00006357"/>
    </source>
</evidence>
<evidence type="ECO:0000256" key="7">
    <source>
        <dbReference type="SAM" id="MobiDB-lite"/>
    </source>
</evidence>
<keyword evidence="6" id="KW-0539">Nucleus</keyword>
<dbReference type="FunCoup" id="A8NXS2">
    <property type="interactions" value="217"/>
</dbReference>
<evidence type="ECO:0000256" key="1">
    <source>
        <dbReference type="ARBA" id="ARBA00004123"/>
    </source>
</evidence>
<feature type="region of interest" description="Disordered" evidence="7">
    <location>
        <begin position="38"/>
        <end position="88"/>
    </location>
</feature>
<dbReference type="SMART" id="SM00479">
    <property type="entry name" value="EXOIII"/>
    <property type="match status" value="1"/>
</dbReference>
<dbReference type="AlphaFoldDB" id="A8NXS2"/>
<keyword evidence="4" id="KW-0378">Hydrolase</keyword>
<dbReference type="InterPro" id="IPR012337">
    <property type="entry name" value="RNaseH-like_sf"/>
</dbReference>
<keyword evidence="3" id="KW-0540">Nuclease</keyword>
<evidence type="ECO:0000313" key="9">
    <source>
        <dbReference type="EMBL" id="EAU84868.2"/>
    </source>
</evidence>
<feature type="compositionally biased region" description="Polar residues" evidence="7">
    <location>
        <begin position="38"/>
        <end position="56"/>
    </location>
</feature>
<dbReference type="Proteomes" id="UP000001861">
    <property type="component" value="Unassembled WGS sequence"/>
</dbReference>
<keyword evidence="5" id="KW-0269">Exonuclease</keyword>
<name>A8NXS2_COPC7</name>
<evidence type="ECO:0000256" key="3">
    <source>
        <dbReference type="ARBA" id="ARBA00022722"/>
    </source>
</evidence>
<evidence type="ECO:0000256" key="6">
    <source>
        <dbReference type="ARBA" id="ARBA00023242"/>
    </source>
</evidence>
<dbReference type="GeneID" id="6013808"/>
<evidence type="ECO:0000259" key="8">
    <source>
        <dbReference type="SMART" id="SM00479"/>
    </source>
</evidence>
<dbReference type="InterPro" id="IPR034922">
    <property type="entry name" value="REX1-like_exo"/>
</dbReference>
<dbReference type="GO" id="GO:0003676">
    <property type="term" value="F:nucleic acid binding"/>
    <property type="evidence" value="ECO:0007669"/>
    <property type="project" value="InterPro"/>
</dbReference>
<dbReference type="eggNOG" id="KOG2248">
    <property type="taxonomic scope" value="Eukaryota"/>
</dbReference>
<dbReference type="VEuPathDB" id="FungiDB:CC1G_00387"/>
<comment type="similarity">
    <text evidence="2">Belongs to the REXO1/REXO3 family.</text>
</comment>
<dbReference type="InterPro" id="IPR036397">
    <property type="entry name" value="RNaseH_sf"/>
</dbReference>
<feature type="domain" description="Exonuclease" evidence="8">
    <location>
        <begin position="345"/>
        <end position="510"/>
    </location>
</feature>
<dbReference type="OrthoDB" id="8191639at2759"/>
<reference evidence="9 10" key="1">
    <citation type="journal article" date="2010" name="Proc. Natl. Acad. Sci. U.S.A.">
        <title>Insights into evolution of multicellular fungi from the assembled chromosomes of the mushroom Coprinopsis cinerea (Coprinus cinereus).</title>
        <authorList>
            <person name="Stajich J.E."/>
            <person name="Wilke S.K."/>
            <person name="Ahren D."/>
            <person name="Au C.H."/>
            <person name="Birren B.W."/>
            <person name="Borodovsky M."/>
            <person name="Burns C."/>
            <person name="Canback B."/>
            <person name="Casselton L.A."/>
            <person name="Cheng C.K."/>
            <person name="Deng J."/>
            <person name="Dietrich F.S."/>
            <person name="Fargo D.C."/>
            <person name="Farman M.L."/>
            <person name="Gathman A.C."/>
            <person name="Goldberg J."/>
            <person name="Guigo R."/>
            <person name="Hoegger P.J."/>
            <person name="Hooker J.B."/>
            <person name="Huggins A."/>
            <person name="James T.Y."/>
            <person name="Kamada T."/>
            <person name="Kilaru S."/>
            <person name="Kodira C."/>
            <person name="Kues U."/>
            <person name="Kupfer D."/>
            <person name="Kwan H.S."/>
            <person name="Lomsadze A."/>
            <person name="Li W."/>
            <person name="Lilly W.W."/>
            <person name="Ma L.J."/>
            <person name="Mackey A.J."/>
            <person name="Manning G."/>
            <person name="Martin F."/>
            <person name="Muraguchi H."/>
            <person name="Natvig D.O."/>
            <person name="Palmerini H."/>
            <person name="Ramesh M.A."/>
            <person name="Rehmeyer C.J."/>
            <person name="Roe B.A."/>
            <person name="Shenoy N."/>
            <person name="Stanke M."/>
            <person name="Ter-Hovhannisyan V."/>
            <person name="Tunlid A."/>
            <person name="Velagapudi R."/>
            <person name="Vision T.J."/>
            <person name="Zeng Q."/>
            <person name="Zolan M.E."/>
            <person name="Pukkila P.J."/>
        </authorList>
    </citation>
    <scope>NUCLEOTIDE SEQUENCE [LARGE SCALE GENOMIC DNA]</scope>
    <source>
        <strain evidence="10">Okayama-7 / 130 / ATCC MYA-4618 / FGSC 9003</strain>
    </source>
</reference>
<dbReference type="KEGG" id="cci:CC1G_00387"/>
<dbReference type="EMBL" id="AACS02000005">
    <property type="protein sequence ID" value="EAU84868.2"/>
    <property type="molecule type" value="Genomic_DNA"/>
</dbReference>
<dbReference type="STRING" id="240176.A8NXS2"/>
<dbReference type="PANTHER" id="PTHR12801">
    <property type="entry name" value="RNA EXONUCLEASE REXO1 / RECO3 FAMILY MEMBER-RELATED"/>
    <property type="match status" value="1"/>
</dbReference>
<dbReference type="HOGENOM" id="CLU_022453_5_4_1"/>
<comment type="subcellular location">
    <subcellularLocation>
        <location evidence="1">Nucleus</location>
    </subcellularLocation>
</comment>
<dbReference type="CDD" id="cd06145">
    <property type="entry name" value="REX1_like"/>
    <property type="match status" value="1"/>
</dbReference>
<sequence>MFPSSLASNFQTIQCPQRGECRRVFCLFSHNQAQNATPSLNIPLQQPVPSTSTAQPPSLVPTKRAAPPSPVRNGVVPQQGPPRKLQKVAGPHRAFPVPTQVAYTENGVPLLRTSPALSQVPVPVRQTMLKTLFDTFKTLYEHMLSSYPTLAAEHALKQEEEVYGKSTKQTYRVAVIQCVAALKRREKPTSITHLSIGTEDEIKAKREAAESLSALQLSRQLLEPFIHSTEDLKTWGYITEIPEGIGGREPSLEGKTLKCERCSQPFQVKRMEEADECRYHWGKPLSTRSNGERVRIYTCCSRPVTEGDGCVHGPHVFYESAPPDLHARHAFSFLKPPDPNIRALEVAAMDCEMIYTTGGMRVARVSMVDGAGREVFDEFIRMDEGVHVVDYNTRFSGVSQENHATATLSLASARKALDSLINTDTILLGHALDNDLKTMRIIHHRCIDTALLFPHRAGPPYRRSLKDLVREKLGKIIQAGTGDVSVGHSSVEDASATLDLVKWHILNTRKPSTTSA</sequence>
<dbReference type="Gene3D" id="3.30.420.10">
    <property type="entry name" value="Ribonuclease H-like superfamily/Ribonuclease H"/>
    <property type="match status" value="1"/>
</dbReference>
<dbReference type="InterPro" id="IPR013520">
    <property type="entry name" value="Ribonucl_H"/>
</dbReference>
<dbReference type="OMA" id="GQCTYHP"/>
<gene>
    <name evidence="9" type="ORF">CC1G_00387</name>
</gene>
<accession>A8NXS2</accession>
<organism evidence="9 10">
    <name type="scientific">Coprinopsis cinerea (strain Okayama-7 / 130 / ATCC MYA-4618 / FGSC 9003)</name>
    <name type="common">Inky cap fungus</name>
    <name type="synonym">Hormographiella aspergillata</name>
    <dbReference type="NCBI Taxonomy" id="240176"/>
    <lineage>
        <taxon>Eukaryota</taxon>
        <taxon>Fungi</taxon>
        <taxon>Dikarya</taxon>
        <taxon>Basidiomycota</taxon>
        <taxon>Agaricomycotina</taxon>
        <taxon>Agaricomycetes</taxon>
        <taxon>Agaricomycetidae</taxon>
        <taxon>Agaricales</taxon>
        <taxon>Agaricineae</taxon>
        <taxon>Psathyrellaceae</taxon>
        <taxon>Coprinopsis</taxon>
    </lineage>
</organism>
<dbReference type="GO" id="GO:0004527">
    <property type="term" value="F:exonuclease activity"/>
    <property type="evidence" value="ECO:0007669"/>
    <property type="project" value="UniProtKB-KW"/>
</dbReference>
<protein>
    <submittedName>
        <fullName evidence="9">Rexo1 protein</fullName>
    </submittedName>
</protein>
<keyword evidence="10" id="KW-1185">Reference proteome</keyword>
<dbReference type="PANTHER" id="PTHR12801:SF115">
    <property type="entry name" value="FI18136P1-RELATED"/>
    <property type="match status" value="1"/>
</dbReference>
<dbReference type="SUPFAM" id="SSF53098">
    <property type="entry name" value="Ribonuclease H-like"/>
    <property type="match status" value="1"/>
</dbReference>
<dbReference type="Pfam" id="PF00929">
    <property type="entry name" value="RNase_T"/>
    <property type="match status" value="1"/>
</dbReference>
<dbReference type="InParanoid" id="A8NXS2"/>
<dbReference type="InterPro" id="IPR047021">
    <property type="entry name" value="REXO1/3/4-like"/>
</dbReference>
<dbReference type="GO" id="GO:0010629">
    <property type="term" value="P:negative regulation of gene expression"/>
    <property type="evidence" value="ECO:0007669"/>
    <property type="project" value="UniProtKB-ARBA"/>
</dbReference>
<evidence type="ECO:0000256" key="4">
    <source>
        <dbReference type="ARBA" id="ARBA00022801"/>
    </source>
</evidence>
<dbReference type="FunFam" id="3.30.420.10:FF:000031">
    <property type="entry name" value="RNA exonuclease 1"/>
    <property type="match status" value="1"/>
</dbReference>
<evidence type="ECO:0000256" key="5">
    <source>
        <dbReference type="ARBA" id="ARBA00022839"/>
    </source>
</evidence>
<evidence type="ECO:0000313" key="10">
    <source>
        <dbReference type="Proteomes" id="UP000001861"/>
    </source>
</evidence>
<dbReference type="GO" id="GO:0005634">
    <property type="term" value="C:nucleus"/>
    <property type="evidence" value="ECO:0007669"/>
    <property type="project" value="UniProtKB-SubCell"/>
</dbReference>
<dbReference type="RefSeq" id="XP_001837251.2">
    <property type="nucleotide sequence ID" value="XM_001837199.2"/>
</dbReference>
<proteinExistence type="inferred from homology"/>
<comment type="caution">
    <text evidence="9">The sequence shown here is derived from an EMBL/GenBank/DDBJ whole genome shotgun (WGS) entry which is preliminary data.</text>
</comment>